<protein>
    <submittedName>
        <fullName evidence="2">Uncharacterized protein</fullName>
    </submittedName>
</protein>
<dbReference type="Proteomes" id="UP000184375">
    <property type="component" value="Unassembled WGS sequence"/>
</dbReference>
<feature type="region of interest" description="Disordered" evidence="1">
    <location>
        <begin position="42"/>
        <end position="90"/>
    </location>
</feature>
<dbReference type="AlphaFoldDB" id="A0A1M7G614"/>
<dbReference type="STRING" id="447595.SAMN05660826_00278"/>
<accession>A0A1M7G614</accession>
<evidence type="ECO:0000313" key="3">
    <source>
        <dbReference type="Proteomes" id="UP000184375"/>
    </source>
</evidence>
<gene>
    <name evidence="2" type="ORF">SAMN05660826_00278</name>
</gene>
<dbReference type="EMBL" id="FRCR01000001">
    <property type="protein sequence ID" value="SHM11397.1"/>
    <property type="molecule type" value="Genomic_DNA"/>
</dbReference>
<sequence length="90" mass="10557">MRPVDMQVIIPKTLEVAKEHQNLQESGKVVQTMLGVQFQKQQEIEKRKVNSPTKSEKIEVTSEKERRKDEKNKKRESPFKKSSNHIDVKI</sequence>
<evidence type="ECO:0000256" key="1">
    <source>
        <dbReference type="SAM" id="MobiDB-lite"/>
    </source>
</evidence>
<proteinExistence type="predicted"/>
<keyword evidence="3" id="KW-1185">Reference proteome</keyword>
<organism evidence="2 3">
    <name type="scientific">Caldanaerovirga acetigignens</name>
    <dbReference type="NCBI Taxonomy" id="447595"/>
    <lineage>
        <taxon>Bacteria</taxon>
        <taxon>Bacillati</taxon>
        <taxon>Bacillota</taxon>
        <taxon>Clostridia</taxon>
        <taxon>Thermosediminibacterales</taxon>
        <taxon>Thermosediminibacteraceae</taxon>
        <taxon>Caldanaerovirga</taxon>
    </lineage>
</organism>
<reference evidence="3" key="1">
    <citation type="submission" date="2016-11" db="EMBL/GenBank/DDBJ databases">
        <authorList>
            <person name="Varghese N."/>
            <person name="Submissions S."/>
        </authorList>
    </citation>
    <scope>NUCLEOTIDE SEQUENCE [LARGE SCALE GENOMIC DNA]</scope>
    <source>
        <strain evidence="3">DSM 18802</strain>
    </source>
</reference>
<name>A0A1M7G614_9FIRM</name>
<evidence type="ECO:0000313" key="2">
    <source>
        <dbReference type="EMBL" id="SHM11397.1"/>
    </source>
</evidence>